<name>A0A2S2E6X6_9ALTE</name>
<keyword evidence="3" id="KW-1185">Reference proteome</keyword>
<feature type="transmembrane region" description="Helical" evidence="1">
    <location>
        <begin position="32"/>
        <end position="54"/>
    </location>
</feature>
<keyword evidence="1" id="KW-1133">Transmembrane helix</keyword>
<sequence length="59" mass="6451">MRCIHKNSLVIMTLIATLATTFWIQWSGEFDASIHLIAVPLLLILALTLAGLALNSSNE</sequence>
<feature type="transmembrane region" description="Helical" evidence="1">
    <location>
        <begin position="7"/>
        <end position="26"/>
    </location>
</feature>
<protein>
    <submittedName>
        <fullName evidence="2">Uncharacterized protein</fullName>
    </submittedName>
</protein>
<proteinExistence type="predicted"/>
<dbReference type="Proteomes" id="UP000245728">
    <property type="component" value="Chromosome"/>
</dbReference>
<evidence type="ECO:0000313" key="2">
    <source>
        <dbReference type="EMBL" id="AWL13401.1"/>
    </source>
</evidence>
<dbReference type="AlphaFoldDB" id="A0A2S2E6X6"/>
<evidence type="ECO:0000256" key="1">
    <source>
        <dbReference type="SAM" id="Phobius"/>
    </source>
</evidence>
<reference evidence="2 3" key="1">
    <citation type="submission" date="2018-05" db="EMBL/GenBank/DDBJ databases">
        <title>Salinimonas sp. HMF8227 Genome sequencing and assembly.</title>
        <authorList>
            <person name="Kang H."/>
            <person name="Kang J."/>
            <person name="Cha I."/>
            <person name="Kim H."/>
            <person name="Joh K."/>
        </authorList>
    </citation>
    <scope>NUCLEOTIDE SEQUENCE [LARGE SCALE GENOMIC DNA]</scope>
    <source>
        <strain evidence="2 3">HMF8227</strain>
    </source>
</reference>
<accession>A0A2S2E6X6</accession>
<gene>
    <name evidence="2" type="ORF">HMF8227_02953</name>
</gene>
<dbReference type="KEGG" id="salh:HMF8227_02953"/>
<organism evidence="2 3">
    <name type="scientific">Saliniradius amylolyticus</name>
    <dbReference type="NCBI Taxonomy" id="2183582"/>
    <lineage>
        <taxon>Bacteria</taxon>
        <taxon>Pseudomonadati</taxon>
        <taxon>Pseudomonadota</taxon>
        <taxon>Gammaproteobacteria</taxon>
        <taxon>Alteromonadales</taxon>
        <taxon>Alteromonadaceae</taxon>
        <taxon>Saliniradius</taxon>
    </lineage>
</organism>
<keyword evidence="1" id="KW-0812">Transmembrane</keyword>
<keyword evidence="1" id="KW-0472">Membrane</keyword>
<dbReference type="RefSeq" id="WP_109340902.1">
    <property type="nucleotide sequence ID" value="NZ_CP029347.1"/>
</dbReference>
<dbReference type="EMBL" id="CP029347">
    <property type="protein sequence ID" value="AWL13401.1"/>
    <property type="molecule type" value="Genomic_DNA"/>
</dbReference>
<evidence type="ECO:0000313" key="3">
    <source>
        <dbReference type="Proteomes" id="UP000245728"/>
    </source>
</evidence>